<protein>
    <submittedName>
        <fullName evidence="1">Uncharacterized protein</fullName>
    </submittedName>
</protein>
<evidence type="ECO:0000313" key="1">
    <source>
        <dbReference type="EMBL" id="GLC50419.1"/>
    </source>
</evidence>
<dbReference type="AlphaFoldDB" id="A0A9W6BE47"/>
<keyword evidence="2" id="KW-1185">Reference proteome</keyword>
<evidence type="ECO:0000313" key="2">
    <source>
        <dbReference type="Proteomes" id="UP001165080"/>
    </source>
</evidence>
<proteinExistence type="predicted"/>
<dbReference type="EMBL" id="BRXU01000003">
    <property type="protein sequence ID" value="GLC50419.1"/>
    <property type="molecule type" value="Genomic_DNA"/>
</dbReference>
<gene>
    <name evidence="1" type="primary">PLEST000102</name>
    <name evidence="1" type="ORF">PLESTB_000377400</name>
</gene>
<accession>A0A9W6BE47</accession>
<name>A0A9W6BE47_9CHLO</name>
<sequence length="292" mass="31277">MKSSQCWRSLRTQLSLITSRWRGLGSCSSTVQARNIHSVYRPDRVLTSAYWDVLATLPSMVPPGPLGLLGLGAGTIPRIIAAHYPCRRKGDEEQDRNDQFVVHGWELDPGVIMASRLYLGMDELERNGHLVAHTGDALSPSASVPGGFSGIIVDLFAGGQLLPQLTKVSTWECIRDRLAEVGSGSGSGAGSGLVPRVIANLGQSPPAVPGMRWQAEAYTTLRAYEAMEKAFGGEVSLLSVESNTLALSGPLPGPSQWPDALPRGLAHLQVEAGSWARDVYPLQTAAVNLSLW</sequence>
<comment type="caution">
    <text evidence="1">The sequence shown here is derived from an EMBL/GenBank/DDBJ whole genome shotgun (WGS) entry which is preliminary data.</text>
</comment>
<dbReference type="Proteomes" id="UP001165080">
    <property type="component" value="Unassembled WGS sequence"/>
</dbReference>
<reference evidence="1 2" key="1">
    <citation type="journal article" date="2023" name="Commun. Biol.">
        <title>Reorganization of the ancestral sex-determining regions during the evolution of trioecy in Pleodorina starrii.</title>
        <authorList>
            <person name="Takahashi K."/>
            <person name="Suzuki S."/>
            <person name="Kawai-Toyooka H."/>
            <person name="Yamamoto K."/>
            <person name="Hamaji T."/>
            <person name="Ootsuki R."/>
            <person name="Yamaguchi H."/>
            <person name="Kawachi M."/>
            <person name="Higashiyama T."/>
            <person name="Nozaki H."/>
        </authorList>
    </citation>
    <scope>NUCLEOTIDE SEQUENCE [LARGE SCALE GENOMIC DNA]</scope>
    <source>
        <strain evidence="1 2">NIES-4479</strain>
    </source>
</reference>
<dbReference type="SUPFAM" id="SSF53335">
    <property type="entry name" value="S-adenosyl-L-methionine-dependent methyltransferases"/>
    <property type="match status" value="1"/>
</dbReference>
<dbReference type="Gene3D" id="3.40.50.150">
    <property type="entry name" value="Vaccinia Virus protein VP39"/>
    <property type="match status" value="1"/>
</dbReference>
<dbReference type="InterPro" id="IPR029063">
    <property type="entry name" value="SAM-dependent_MTases_sf"/>
</dbReference>
<organism evidence="1 2">
    <name type="scientific">Pleodorina starrii</name>
    <dbReference type="NCBI Taxonomy" id="330485"/>
    <lineage>
        <taxon>Eukaryota</taxon>
        <taxon>Viridiplantae</taxon>
        <taxon>Chlorophyta</taxon>
        <taxon>core chlorophytes</taxon>
        <taxon>Chlorophyceae</taxon>
        <taxon>CS clade</taxon>
        <taxon>Chlamydomonadales</taxon>
        <taxon>Volvocaceae</taxon>
        <taxon>Pleodorina</taxon>
    </lineage>
</organism>